<dbReference type="PANTHER" id="PTHR42648:SF31">
    <property type="entry name" value="RNA-DIRECTED DNA POLYMERASE"/>
    <property type="match status" value="1"/>
</dbReference>
<dbReference type="InterPro" id="IPR012337">
    <property type="entry name" value="RNaseH-like_sf"/>
</dbReference>
<dbReference type="InterPro" id="IPR057670">
    <property type="entry name" value="SH3_retrovirus"/>
</dbReference>
<dbReference type="PANTHER" id="PTHR42648">
    <property type="entry name" value="TRANSPOSASE, PUTATIVE-RELATED"/>
    <property type="match status" value="1"/>
</dbReference>
<feature type="domain" description="Integrase catalytic" evidence="2">
    <location>
        <begin position="383"/>
        <end position="479"/>
    </location>
</feature>
<dbReference type="SUPFAM" id="SSF53098">
    <property type="entry name" value="Ribonuclease H-like"/>
    <property type="match status" value="1"/>
</dbReference>
<dbReference type="InterPro" id="IPR036397">
    <property type="entry name" value="RNaseH_sf"/>
</dbReference>
<reference evidence="3" key="1">
    <citation type="journal article" date="2022" name="Int. J. Mol. Sci.">
        <title>Draft Genome of Tanacetum Coccineum: Genomic Comparison of Closely Related Tanacetum-Family Plants.</title>
        <authorList>
            <person name="Yamashiro T."/>
            <person name="Shiraishi A."/>
            <person name="Nakayama K."/>
            <person name="Satake H."/>
        </authorList>
    </citation>
    <scope>NUCLEOTIDE SEQUENCE</scope>
</reference>
<evidence type="ECO:0000259" key="2">
    <source>
        <dbReference type="PROSITE" id="PS50994"/>
    </source>
</evidence>
<keyword evidence="4" id="KW-1185">Reference proteome</keyword>
<evidence type="ECO:0000256" key="1">
    <source>
        <dbReference type="SAM" id="MobiDB-lite"/>
    </source>
</evidence>
<dbReference type="Proteomes" id="UP001151760">
    <property type="component" value="Unassembled WGS sequence"/>
</dbReference>
<gene>
    <name evidence="3" type="ORF">Tco_0682664</name>
</gene>
<dbReference type="InterPro" id="IPR001584">
    <property type="entry name" value="Integrase_cat-core"/>
</dbReference>
<dbReference type="PROSITE" id="PS50994">
    <property type="entry name" value="INTEGRASE"/>
    <property type="match status" value="1"/>
</dbReference>
<sequence length="685" mass="77325">MKLNDDYESVRSQILAMDPLPTVNKAYYIVQQIEKQKQVTNHSFEPTTFFANLNNKGANNGRKDNRGSRNDGKNDGKRFCTGCNQEGHTVDQCFEKIGYPDCYKGKKAKKQGRMAANVSSGFDDHFSVDTPFDMSYENEIGTSSGGGVDQRLVATVCQEMMKMFKGKGGDNSVSRDQASTSHACILSCCTASFTLFCHPHMNIEEDWIKDTWASDYMTPNFDLFISVTHLKNPIIVHLTDGNSKTVTIVGKVQLTPSLILTNVFYDPSTKQIVVVRKGLKYLYICKPTIDPIAFSARISEFQASHLNFIPSTSLSKDSFSNSVSKNVLDVNTFHARLGHSPVSKLLPFLKSDSSSPTHFHLIHVHLWGPYKQDTLKDEHYFFTIVDDNGTKIINKTCASFFQAHGVLHQKSIAHTPQQNGRVERKHRYLLDTARAIRLYGNLPLNIWDECILTATYLINKMSVKLLDWKSPFEKLYGKSSTYDHLRVLGCLCYAADIRPHKDKFDNRCIKSVLIGYTVNQKGYKLYNWETKEIFLSRDVVFKENVFPFRQNETPTIIQSSPIYPSFKTHDEEVTEHVNPNTPLSAEPNISDTTTDNSPTSNHATGSTTSTPYYPLFVSSEFKNIPQPHIAFLANVFANSEPTSYAQAVKEEGWVRAMEDELAALERNQTWTVTSLPKGHKPITSK</sequence>
<evidence type="ECO:0000313" key="4">
    <source>
        <dbReference type="Proteomes" id="UP001151760"/>
    </source>
</evidence>
<feature type="compositionally biased region" description="Low complexity" evidence="1">
    <location>
        <begin position="590"/>
        <end position="601"/>
    </location>
</feature>
<feature type="region of interest" description="Disordered" evidence="1">
    <location>
        <begin position="571"/>
        <end position="606"/>
    </location>
</feature>
<comment type="caution">
    <text evidence="3">The sequence shown here is derived from an EMBL/GenBank/DDBJ whole genome shotgun (WGS) entry which is preliminary data.</text>
</comment>
<dbReference type="EMBL" id="BQNB010009765">
    <property type="protein sequence ID" value="GJS68099.1"/>
    <property type="molecule type" value="Genomic_DNA"/>
</dbReference>
<feature type="compositionally biased region" description="Basic and acidic residues" evidence="1">
    <location>
        <begin position="61"/>
        <end position="77"/>
    </location>
</feature>
<accession>A0ABQ4XS15</accession>
<feature type="region of interest" description="Disordered" evidence="1">
    <location>
        <begin position="51"/>
        <end position="77"/>
    </location>
</feature>
<dbReference type="Pfam" id="PF25597">
    <property type="entry name" value="SH3_retrovirus"/>
    <property type="match status" value="1"/>
</dbReference>
<evidence type="ECO:0000313" key="3">
    <source>
        <dbReference type="EMBL" id="GJS68099.1"/>
    </source>
</evidence>
<dbReference type="Gene3D" id="3.30.420.10">
    <property type="entry name" value="Ribonuclease H-like superfamily/Ribonuclease H"/>
    <property type="match status" value="1"/>
</dbReference>
<protein>
    <submittedName>
        <fullName evidence="3">Retrovirus-related pol polyprotein from transposon TNT 1-94</fullName>
    </submittedName>
</protein>
<feature type="compositionally biased region" description="Polar residues" evidence="1">
    <location>
        <begin position="577"/>
        <end position="589"/>
    </location>
</feature>
<organism evidence="3 4">
    <name type="scientific">Tanacetum coccineum</name>
    <dbReference type="NCBI Taxonomy" id="301880"/>
    <lineage>
        <taxon>Eukaryota</taxon>
        <taxon>Viridiplantae</taxon>
        <taxon>Streptophyta</taxon>
        <taxon>Embryophyta</taxon>
        <taxon>Tracheophyta</taxon>
        <taxon>Spermatophyta</taxon>
        <taxon>Magnoliopsida</taxon>
        <taxon>eudicotyledons</taxon>
        <taxon>Gunneridae</taxon>
        <taxon>Pentapetalae</taxon>
        <taxon>asterids</taxon>
        <taxon>campanulids</taxon>
        <taxon>Asterales</taxon>
        <taxon>Asteraceae</taxon>
        <taxon>Asteroideae</taxon>
        <taxon>Anthemideae</taxon>
        <taxon>Anthemidinae</taxon>
        <taxon>Tanacetum</taxon>
    </lineage>
</organism>
<name>A0ABQ4XS15_9ASTR</name>
<proteinExistence type="predicted"/>
<reference evidence="3" key="2">
    <citation type="submission" date="2022-01" db="EMBL/GenBank/DDBJ databases">
        <authorList>
            <person name="Yamashiro T."/>
            <person name="Shiraishi A."/>
            <person name="Satake H."/>
            <person name="Nakayama K."/>
        </authorList>
    </citation>
    <scope>NUCLEOTIDE SEQUENCE</scope>
</reference>
<dbReference type="InterPro" id="IPR039537">
    <property type="entry name" value="Retrotran_Ty1/copia-like"/>
</dbReference>